<keyword evidence="2" id="KW-1185">Reference proteome</keyword>
<reference evidence="1 2" key="1">
    <citation type="submission" date="2019-02" db="EMBL/GenBank/DDBJ databases">
        <title>Genomic Encyclopedia of Type Strains, Phase IV (KMG-IV): sequencing the most valuable type-strain genomes for metagenomic binning, comparative biology and taxonomic classification.</title>
        <authorList>
            <person name="Goeker M."/>
        </authorList>
    </citation>
    <scope>NUCLEOTIDE SEQUENCE [LARGE SCALE GENOMIC DNA]</scope>
    <source>
        <strain evidence="1 2">DSM 18116</strain>
    </source>
</reference>
<dbReference type="RefSeq" id="WP_130543825.1">
    <property type="nucleotide sequence ID" value="NZ_CP042431.1"/>
</dbReference>
<proteinExistence type="predicted"/>
<accession>A0A4Q7MJJ9</accession>
<dbReference type="EMBL" id="SGXA01000004">
    <property type="protein sequence ID" value="RZS66932.1"/>
    <property type="molecule type" value="Genomic_DNA"/>
</dbReference>
<organism evidence="1 2">
    <name type="scientific">Pseudobacter ginsenosidimutans</name>
    <dbReference type="NCBI Taxonomy" id="661488"/>
    <lineage>
        <taxon>Bacteria</taxon>
        <taxon>Pseudomonadati</taxon>
        <taxon>Bacteroidota</taxon>
        <taxon>Chitinophagia</taxon>
        <taxon>Chitinophagales</taxon>
        <taxon>Chitinophagaceae</taxon>
        <taxon>Pseudobacter</taxon>
    </lineage>
</organism>
<sequence>MNFPEAKEHTNEDYKKYPLYQKHVERDNSIPDISKFSWYIRNLEEAKKIIVQMGGTLCD</sequence>
<dbReference type="Proteomes" id="UP000293874">
    <property type="component" value="Unassembled WGS sequence"/>
</dbReference>
<dbReference type="OrthoDB" id="9863750at2"/>
<protein>
    <submittedName>
        <fullName evidence="1">Uncharacterized protein</fullName>
    </submittedName>
</protein>
<evidence type="ECO:0000313" key="2">
    <source>
        <dbReference type="Proteomes" id="UP000293874"/>
    </source>
</evidence>
<evidence type="ECO:0000313" key="1">
    <source>
        <dbReference type="EMBL" id="RZS66932.1"/>
    </source>
</evidence>
<dbReference type="AlphaFoldDB" id="A0A4Q7MJJ9"/>
<comment type="caution">
    <text evidence="1">The sequence shown here is derived from an EMBL/GenBank/DDBJ whole genome shotgun (WGS) entry which is preliminary data.</text>
</comment>
<name>A0A4Q7MJJ9_9BACT</name>
<gene>
    <name evidence="1" type="ORF">EV199_5316</name>
</gene>